<evidence type="ECO:0000256" key="2">
    <source>
        <dbReference type="ARBA" id="ARBA00022448"/>
    </source>
</evidence>
<reference evidence="7 8" key="1">
    <citation type="submission" date="2021-03" db="EMBL/GenBank/DDBJ databases">
        <authorList>
            <person name="Grouzdev D.S."/>
        </authorList>
    </citation>
    <scope>NUCLEOTIDE SEQUENCE [LARGE SCALE GENOMIC DNA]</scope>
    <source>
        <strain evidence="7 8">M50-1</strain>
    </source>
</reference>
<keyword evidence="2" id="KW-0813">Transport</keyword>
<dbReference type="Proteomes" id="UP001193081">
    <property type="component" value="Unassembled WGS sequence"/>
</dbReference>
<evidence type="ECO:0000256" key="4">
    <source>
        <dbReference type="ARBA" id="ARBA00022840"/>
    </source>
</evidence>
<dbReference type="InterPro" id="IPR003593">
    <property type="entry name" value="AAA+_ATPase"/>
</dbReference>
<dbReference type="PANTHER" id="PTHR43335">
    <property type="entry name" value="ABC TRANSPORTER, ATP-BINDING PROTEIN"/>
    <property type="match status" value="1"/>
</dbReference>
<comment type="caution">
    <text evidence="7">The sequence shown here is derived from an EMBL/GenBank/DDBJ whole genome shotgun (WGS) entry which is preliminary data.</text>
</comment>
<dbReference type="InterPro" id="IPR017871">
    <property type="entry name" value="ABC_transporter-like_CS"/>
</dbReference>
<accession>A0ABS4DBX7</accession>
<dbReference type="RefSeq" id="WP_135479187.1">
    <property type="nucleotide sequence ID" value="NZ_SIJK02000026.1"/>
</dbReference>
<evidence type="ECO:0000259" key="6">
    <source>
        <dbReference type="PROSITE" id="PS50893"/>
    </source>
</evidence>
<proteinExistence type="inferred from homology"/>
<organism evidence="7 8">
    <name type="scientific">Candidatus Chloroploca mongolica</name>
    <dbReference type="NCBI Taxonomy" id="2528176"/>
    <lineage>
        <taxon>Bacteria</taxon>
        <taxon>Bacillati</taxon>
        <taxon>Chloroflexota</taxon>
        <taxon>Chloroflexia</taxon>
        <taxon>Chloroflexales</taxon>
        <taxon>Chloroflexineae</taxon>
        <taxon>Oscillochloridaceae</taxon>
        <taxon>Candidatus Chloroploca</taxon>
    </lineage>
</organism>
<evidence type="ECO:0000313" key="8">
    <source>
        <dbReference type="Proteomes" id="UP001193081"/>
    </source>
</evidence>
<dbReference type="PROSITE" id="PS50893">
    <property type="entry name" value="ABC_TRANSPORTER_2"/>
    <property type="match status" value="1"/>
</dbReference>
<dbReference type="PROSITE" id="PS00211">
    <property type="entry name" value="ABC_TRANSPORTER_1"/>
    <property type="match status" value="1"/>
</dbReference>
<dbReference type="GO" id="GO:0005524">
    <property type="term" value="F:ATP binding"/>
    <property type="evidence" value="ECO:0007669"/>
    <property type="project" value="UniProtKB-KW"/>
</dbReference>
<dbReference type="InterPro" id="IPR027417">
    <property type="entry name" value="P-loop_NTPase"/>
</dbReference>
<dbReference type="EMBL" id="SIJK02000026">
    <property type="protein sequence ID" value="MBP1466951.1"/>
    <property type="molecule type" value="Genomic_DNA"/>
</dbReference>
<evidence type="ECO:0000256" key="3">
    <source>
        <dbReference type="ARBA" id="ARBA00022741"/>
    </source>
</evidence>
<dbReference type="SUPFAM" id="SSF52540">
    <property type="entry name" value="P-loop containing nucleoside triphosphate hydrolases"/>
    <property type="match status" value="1"/>
</dbReference>
<comment type="similarity">
    <text evidence="1">Belongs to the ABC transporter superfamily.</text>
</comment>
<sequence length="359" mass="39629">MLGASVTAVIEIANLYKAYGDVSVLQGLNLRVRAGESFGLLGPNGAGKSTLIHLMLGFLRPDRGQIALLGTTKLEQIRLQVGYLPERQRYHMAYSAREYLRFLGSFSGLTGAVMHERVDRELALVGLTEVADRRLATFSKGMLQRLGIAQALLMDPDLLLIDEPTSGLDPAGQREVIDLLNEVRQRNHTLFLCTHYMHEIDQLCDRVGIMANGRIAVERKVADLQGIMSSVRIKVQGMTAHVHEALHSLGPGIHCEGQSVRISQNSPRLQAAVLRTLLDANVVILMLEPLENPIERLYLETIQATKLPSGLHTPLGILNDPQRPILPRTPPDNVASPERQGERDPLLHELLQAGKTEDK</sequence>
<dbReference type="CDD" id="cd03230">
    <property type="entry name" value="ABC_DR_subfamily_A"/>
    <property type="match status" value="1"/>
</dbReference>
<dbReference type="Pfam" id="PF00005">
    <property type="entry name" value="ABC_tran"/>
    <property type="match status" value="1"/>
</dbReference>
<keyword evidence="3" id="KW-0547">Nucleotide-binding</keyword>
<dbReference type="SMART" id="SM00382">
    <property type="entry name" value="AAA"/>
    <property type="match status" value="1"/>
</dbReference>
<name>A0ABS4DBX7_9CHLR</name>
<feature type="domain" description="ABC transporter" evidence="6">
    <location>
        <begin position="10"/>
        <end position="237"/>
    </location>
</feature>
<evidence type="ECO:0000256" key="5">
    <source>
        <dbReference type="SAM" id="MobiDB-lite"/>
    </source>
</evidence>
<dbReference type="PANTHER" id="PTHR43335:SF11">
    <property type="entry name" value="ABC TRANSPORTER RELATED"/>
    <property type="match status" value="1"/>
</dbReference>
<keyword evidence="8" id="KW-1185">Reference proteome</keyword>
<dbReference type="InterPro" id="IPR003439">
    <property type="entry name" value="ABC_transporter-like_ATP-bd"/>
</dbReference>
<gene>
    <name evidence="7" type="ORF">EYB53_014655</name>
</gene>
<dbReference type="Gene3D" id="3.40.50.300">
    <property type="entry name" value="P-loop containing nucleotide triphosphate hydrolases"/>
    <property type="match status" value="1"/>
</dbReference>
<evidence type="ECO:0000256" key="1">
    <source>
        <dbReference type="ARBA" id="ARBA00005417"/>
    </source>
</evidence>
<evidence type="ECO:0000313" key="7">
    <source>
        <dbReference type="EMBL" id="MBP1466951.1"/>
    </source>
</evidence>
<keyword evidence="4 7" id="KW-0067">ATP-binding</keyword>
<feature type="region of interest" description="Disordered" evidence="5">
    <location>
        <begin position="310"/>
        <end position="345"/>
    </location>
</feature>
<protein>
    <submittedName>
        <fullName evidence="7">ABC transporter ATP-binding protein</fullName>
    </submittedName>
</protein>